<organism evidence="12 13">
    <name type="scientific">Escallonia herrerae</name>
    <dbReference type="NCBI Taxonomy" id="1293975"/>
    <lineage>
        <taxon>Eukaryota</taxon>
        <taxon>Viridiplantae</taxon>
        <taxon>Streptophyta</taxon>
        <taxon>Embryophyta</taxon>
        <taxon>Tracheophyta</taxon>
        <taxon>Spermatophyta</taxon>
        <taxon>Magnoliopsida</taxon>
        <taxon>eudicotyledons</taxon>
        <taxon>Gunneridae</taxon>
        <taxon>Pentapetalae</taxon>
        <taxon>asterids</taxon>
        <taxon>campanulids</taxon>
        <taxon>Escalloniales</taxon>
        <taxon>Escalloniaceae</taxon>
        <taxon>Escallonia</taxon>
    </lineage>
</organism>
<keyword evidence="3 10" id="KW-0812">Transmembrane</keyword>
<dbReference type="PANTHER" id="PTHR32444:SF183">
    <property type="entry name" value="APPLE DOMAIN-CONTAINING PROTEIN"/>
    <property type="match status" value="1"/>
</dbReference>
<evidence type="ECO:0000313" key="13">
    <source>
        <dbReference type="Proteomes" id="UP001188597"/>
    </source>
</evidence>
<dbReference type="InterPro" id="IPR003609">
    <property type="entry name" value="Pan_app"/>
</dbReference>
<keyword evidence="9" id="KW-0325">Glycoprotein</keyword>
<dbReference type="SUPFAM" id="SSF56112">
    <property type="entry name" value="Protein kinase-like (PK-like)"/>
    <property type="match status" value="1"/>
</dbReference>
<comment type="caution">
    <text evidence="12">The sequence shown here is derived from an EMBL/GenBank/DDBJ whole genome shotgun (WGS) entry which is preliminary data.</text>
</comment>
<evidence type="ECO:0000256" key="4">
    <source>
        <dbReference type="ARBA" id="ARBA00022729"/>
    </source>
</evidence>
<comment type="subcellular location">
    <subcellularLocation>
        <location evidence="1">Membrane</location>
        <topology evidence="1">Single-pass membrane protein</topology>
    </subcellularLocation>
</comment>
<dbReference type="InterPro" id="IPR001480">
    <property type="entry name" value="Bulb-type_lectin_dom"/>
</dbReference>
<dbReference type="AlphaFoldDB" id="A0AA89B8W8"/>
<name>A0AA89B8W8_9ASTE</name>
<evidence type="ECO:0000256" key="7">
    <source>
        <dbReference type="ARBA" id="ARBA00023157"/>
    </source>
</evidence>
<dbReference type="InterPro" id="IPR036426">
    <property type="entry name" value="Bulb-type_lectin_dom_sf"/>
</dbReference>
<dbReference type="InterPro" id="IPR011009">
    <property type="entry name" value="Kinase-like_dom_sf"/>
</dbReference>
<keyword evidence="13" id="KW-1185">Reference proteome</keyword>
<evidence type="ECO:0000256" key="3">
    <source>
        <dbReference type="ARBA" id="ARBA00022692"/>
    </source>
</evidence>
<dbReference type="Gene3D" id="1.10.510.10">
    <property type="entry name" value="Transferase(Phosphotransferase) domain 1"/>
    <property type="match status" value="1"/>
</dbReference>
<dbReference type="Pfam" id="PF01453">
    <property type="entry name" value="B_lectin"/>
    <property type="match status" value="1"/>
</dbReference>
<evidence type="ECO:0000313" key="12">
    <source>
        <dbReference type="EMBL" id="KAK3031153.1"/>
    </source>
</evidence>
<keyword evidence="5 10" id="KW-1133">Transmembrane helix</keyword>
<evidence type="ECO:0000256" key="10">
    <source>
        <dbReference type="SAM" id="Phobius"/>
    </source>
</evidence>
<evidence type="ECO:0000256" key="1">
    <source>
        <dbReference type="ARBA" id="ARBA00004167"/>
    </source>
</evidence>
<dbReference type="GO" id="GO:0004674">
    <property type="term" value="F:protein serine/threonine kinase activity"/>
    <property type="evidence" value="ECO:0007669"/>
    <property type="project" value="InterPro"/>
</dbReference>
<dbReference type="PANTHER" id="PTHR32444">
    <property type="entry name" value="BULB-TYPE LECTIN DOMAIN-CONTAINING PROTEIN"/>
    <property type="match status" value="1"/>
</dbReference>
<dbReference type="InterPro" id="IPR021820">
    <property type="entry name" value="S-locus_recpt_kinase_C"/>
</dbReference>
<keyword evidence="6 10" id="KW-0472">Membrane</keyword>
<evidence type="ECO:0000256" key="9">
    <source>
        <dbReference type="ARBA" id="ARBA00023180"/>
    </source>
</evidence>
<evidence type="ECO:0000256" key="6">
    <source>
        <dbReference type="ARBA" id="ARBA00023136"/>
    </source>
</evidence>
<keyword evidence="2" id="KW-0597">Phosphoprotein</keyword>
<sequence length="554" mass="62574">SIANPVAQLLNSGNFVIRGANDSNAENYLWQSFDYPTDTLLPGMKHGINFVTGIDRQVSPWKTTSDPSRGDTIFRMDPRGFPQQLLLTNSIEQFRSGPWNGLRFSGSPGLKPNPLYTYEFVFNKKEVYYMFELINSSVYSRLTLNTNGVLQRSTWNYRTQEWVVYLNVPADNCDHYALCHAYGSCSIGNSPVCGCLDKFVPKFQKDWDRADWSSGCVRKTPLDCEKGDGFFKYSGVKLPDTRNSWFNESMTLDECHKVCLDNCTCMAFANLDVRAGGSGCLLWFGDLVDIRQLVENGQDIYIRMAFSELSTHDESNRKKGEKIKIILPLLAGMLLVGLSLTLYVWKRKKKQKKQQQELLNREGRTGHSSEQYYTKSILVAATMNKIQLAIGLVRVQMDRFTSGYMSPEYAVDGHFSVKSDVFSFGVLVLEIVSGKRNRGFFHQDHHHNLLGHAWILFNKGRSLELIDAHMGDSCYLSEVLRSIHVTLLCVQQSPEDRPSMSSVVLMLGGEGTLPQPKEPGFFTKRNLFFEADTSSSNNAAMSVNDISITLLDAR</sequence>
<feature type="non-terminal residue" evidence="12">
    <location>
        <position position="554"/>
    </location>
</feature>
<keyword evidence="7" id="KW-1015">Disulfide bond</keyword>
<dbReference type="GO" id="GO:0048544">
    <property type="term" value="P:recognition of pollen"/>
    <property type="evidence" value="ECO:0007669"/>
    <property type="project" value="InterPro"/>
</dbReference>
<feature type="domain" description="Apple" evidence="11">
    <location>
        <begin position="224"/>
        <end position="305"/>
    </location>
</feature>
<evidence type="ECO:0000256" key="5">
    <source>
        <dbReference type="ARBA" id="ARBA00022989"/>
    </source>
</evidence>
<dbReference type="InterPro" id="IPR001245">
    <property type="entry name" value="Ser-Thr/Tyr_kinase_cat_dom"/>
</dbReference>
<keyword evidence="8" id="KW-0675">Receptor</keyword>
<dbReference type="Gene3D" id="3.50.4.10">
    <property type="entry name" value="Hepatocyte Growth Factor"/>
    <property type="match status" value="1"/>
</dbReference>
<accession>A0AA89B8W8</accession>
<keyword evidence="4" id="KW-0732">Signal</keyword>
<dbReference type="Pfam" id="PF00954">
    <property type="entry name" value="S_locus_glycop"/>
    <property type="match status" value="1"/>
</dbReference>
<dbReference type="SUPFAM" id="SSF51110">
    <property type="entry name" value="alpha-D-mannose-specific plant lectins"/>
    <property type="match status" value="1"/>
</dbReference>
<reference evidence="12" key="1">
    <citation type="submission" date="2022-12" db="EMBL/GenBank/DDBJ databases">
        <title>Draft genome assemblies for two species of Escallonia (Escalloniales).</title>
        <authorList>
            <person name="Chanderbali A."/>
            <person name="Dervinis C."/>
            <person name="Anghel I."/>
            <person name="Soltis D."/>
            <person name="Soltis P."/>
            <person name="Zapata F."/>
        </authorList>
    </citation>
    <scope>NUCLEOTIDE SEQUENCE</scope>
    <source>
        <strain evidence="12">UCBG64.0493</strain>
        <tissue evidence="12">Leaf</tissue>
    </source>
</reference>
<evidence type="ECO:0000259" key="11">
    <source>
        <dbReference type="PROSITE" id="PS50948"/>
    </source>
</evidence>
<dbReference type="FunFam" id="3.50.4.10:FF:000002">
    <property type="entry name" value="G-type lectin S-receptor-like serine/threonine-protein kinase"/>
    <property type="match status" value="1"/>
</dbReference>
<proteinExistence type="predicted"/>
<dbReference type="InterPro" id="IPR000858">
    <property type="entry name" value="S_locus_glycoprot_dom"/>
</dbReference>
<dbReference type="Proteomes" id="UP001188597">
    <property type="component" value="Unassembled WGS sequence"/>
</dbReference>
<evidence type="ECO:0000256" key="2">
    <source>
        <dbReference type="ARBA" id="ARBA00022553"/>
    </source>
</evidence>
<dbReference type="SMART" id="SM00473">
    <property type="entry name" value="PAN_AP"/>
    <property type="match status" value="1"/>
</dbReference>
<dbReference type="PROSITE" id="PS50948">
    <property type="entry name" value="PAN"/>
    <property type="match status" value="1"/>
</dbReference>
<dbReference type="CDD" id="cd01098">
    <property type="entry name" value="PAN_AP_plant"/>
    <property type="match status" value="1"/>
</dbReference>
<protein>
    <recommendedName>
        <fullName evidence="11">Apple domain-containing protein</fullName>
    </recommendedName>
</protein>
<dbReference type="Pfam" id="PF11883">
    <property type="entry name" value="DUF3403"/>
    <property type="match status" value="1"/>
</dbReference>
<evidence type="ECO:0000256" key="8">
    <source>
        <dbReference type="ARBA" id="ARBA00023170"/>
    </source>
</evidence>
<dbReference type="Pfam" id="PF08276">
    <property type="entry name" value="PAN_2"/>
    <property type="match status" value="1"/>
</dbReference>
<feature type="transmembrane region" description="Helical" evidence="10">
    <location>
        <begin position="325"/>
        <end position="345"/>
    </location>
</feature>
<gene>
    <name evidence="12" type="ORF">RJ639_035176</name>
</gene>
<dbReference type="GO" id="GO:0016020">
    <property type="term" value="C:membrane"/>
    <property type="evidence" value="ECO:0007669"/>
    <property type="project" value="UniProtKB-SubCell"/>
</dbReference>
<dbReference type="Pfam" id="PF07714">
    <property type="entry name" value="PK_Tyr_Ser-Thr"/>
    <property type="match status" value="1"/>
</dbReference>
<dbReference type="EMBL" id="JAVXUP010000316">
    <property type="protein sequence ID" value="KAK3031153.1"/>
    <property type="molecule type" value="Genomic_DNA"/>
</dbReference>